<keyword evidence="2" id="KW-1185">Reference proteome</keyword>
<proteinExistence type="predicted"/>
<evidence type="ECO:0000313" key="2">
    <source>
        <dbReference type="Proteomes" id="UP000661012"/>
    </source>
</evidence>
<dbReference type="EMBL" id="JACYNN010000062">
    <property type="protein sequence ID" value="MBD8109428.1"/>
    <property type="molecule type" value="Genomic_DNA"/>
</dbReference>
<comment type="caution">
    <text evidence="1">The sequence shown here is derived from an EMBL/GenBank/DDBJ whole genome shotgun (WGS) entry which is preliminary data.</text>
</comment>
<evidence type="ECO:0000313" key="1">
    <source>
        <dbReference type="EMBL" id="MBD8109428.1"/>
    </source>
</evidence>
<gene>
    <name evidence="1" type="ORF">IFT93_24065</name>
</gene>
<dbReference type="Proteomes" id="UP000661012">
    <property type="component" value="Unassembled WGS sequence"/>
</dbReference>
<protein>
    <submittedName>
        <fullName evidence="1">Uncharacterized protein</fullName>
    </submittedName>
</protein>
<reference evidence="1 2" key="1">
    <citation type="journal article" date="2020" name="FEMS Microbiol. Ecol.">
        <title>Temporal dynamics of bacterial communities during seed development and maturation.</title>
        <authorList>
            <person name="Chesneau G."/>
            <person name="Torres-Cortes G."/>
            <person name="Briand M."/>
            <person name="Darrasse A."/>
            <person name="Preveaux A."/>
            <person name="Marais C."/>
            <person name="Jacques M.A."/>
            <person name="Shade A."/>
            <person name="Barret M."/>
        </authorList>
    </citation>
    <scope>NUCLEOTIDE SEQUENCE [LARGE SCALE GENOMIC DNA]</scope>
    <source>
        <strain evidence="1 2">CFBP13732</strain>
    </source>
</reference>
<name>A0ABR9A0L0_9GAMM</name>
<accession>A0ABR9A0L0</accession>
<dbReference type="RefSeq" id="WP_137270289.1">
    <property type="nucleotide sequence ID" value="NZ_JACYMQ010000044.1"/>
</dbReference>
<organism evidence="1 2">
    <name type="scientific">Erwinia persicina</name>
    <dbReference type="NCBI Taxonomy" id="55211"/>
    <lineage>
        <taxon>Bacteria</taxon>
        <taxon>Pseudomonadati</taxon>
        <taxon>Pseudomonadota</taxon>
        <taxon>Gammaproteobacteria</taxon>
        <taxon>Enterobacterales</taxon>
        <taxon>Erwiniaceae</taxon>
        <taxon>Erwinia</taxon>
    </lineage>
</organism>
<sequence>MSKIDSITVPQCKCSLSEGKISFDSVITCDKNSYPDSVDYYFISPADGAEIIFYQMEPSLKKTGKVTASYSIQVSGDQNAANILSLVKKYGMRTYTITVKPTIAGDEEWDGTKTITTQNIQFTDVTASVSPVADDSSDGEVKINVKCLWWNNDCMVLTAKSSASEKELHFTLSWDEAAQAWTGNTIISLKGAGCNNQVTITLTGMYSSACQALPCTAWDYSYTFDKIFTGACMKTKYQDGLHILKDIAGDDLGCSLVHSAKSGHMIATYTSTRNSTSYRSVYIRVVSAKGALTPEILAPDVTDNDQYDADVAPVADTDDFVVVWTSNASGNARRIYARRFTINSSGQPAASGTAIQISQSNGDYVAPRIVYNKSIDKFFITWISVVDKEIQSIYLNNDSSMSEAGYQGGVAAGAINAGYYSSSLDVQNNRDLNISLFNAGSKIIAAYKGIGDDITIYEYAFSAGSVPSPARLPSYEVKSLKNFYFTYDDINHKLKVVYTLARNSNVYGDTISFFQNALKVNSPVVLNQSHHSCARPYIKRTPVIVDDSDKYHNFVVAWETSSNGTYFNVFDSNYSQISSEQSVNPDDDRSVKPRIICTDNQIAIIIDAQKYESQSLSSSGVLYYVAQRTDV</sequence>